<dbReference type="InterPro" id="IPR001902">
    <property type="entry name" value="SLC26A/SulP_fam"/>
</dbReference>
<reference evidence="7 8" key="1">
    <citation type="journal article" date="2018" name="MBio">
        <title>Comparative Genomics Reveals the Core Gene Toolbox for the Fungus-Insect Symbiosis.</title>
        <authorList>
            <person name="Wang Y."/>
            <person name="Stata M."/>
            <person name="Wang W."/>
            <person name="Stajich J.E."/>
            <person name="White M.M."/>
            <person name="Moncalvo J.M."/>
        </authorList>
    </citation>
    <scope>NUCLEOTIDE SEQUENCE [LARGE SCALE GENOMIC DNA]</scope>
    <source>
        <strain evidence="7 8">SC-DP-2</strain>
    </source>
</reference>
<dbReference type="AlphaFoldDB" id="A0A2T9ZB97"/>
<feature type="transmembrane region" description="Helical" evidence="5">
    <location>
        <begin position="342"/>
        <end position="362"/>
    </location>
</feature>
<protein>
    <recommendedName>
        <fullName evidence="6">STAS domain-containing protein</fullName>
    </recommendedName>
</protein>
<dbReference type="EMBL" id="MBFS01000768">
    <property type="protein sequence ID" value="PVV01835.1"/>
    <property type="molecule type" value="Genomic_DNA"/>
</dbReference>
<sequence length="766" mass="84611">MEQFSTKKLDKNTLVMNHPFNIWRKRKAEAIKYNISNYKSWALTLFPIIGWIRHYNSRSFLGDLISGAAVGIMVIPQGLAYAQLAQLPPAYGLYTAFIGPIIYTLLGSSKDISLGPTAVLSMLTGQVISSFTDGKFTAPQIALALALLAGIINMILLISKLSILIEFISVAVVIGFTSGSAISIMTSQLPSLFGVKGVNTTNSAIRVFIDTMKRIGKTNMVDFGFGIASIVFILILKYTTSVLVKRNKKFVYLGVVKNALTIIVFTLISFGIFKAKPNFRLSIVKEVKSGLYAPKVPFMNAELVRRLIGRAITITIVVILEHIAIAKALARIDHYEIDNESELFSQAMANIIGAFFGSYASTGSFSRSSVNRASGSRTPMNGLWTTVVVGISLIALSKAFYYIPKPTITGIILTSVSDLVSNPKIVADLWRIDPIDFVACITAFIVNIVVSVEIGIYAAVGVSVFALLVRVCIPKVVHLSSDQNDDYEDVSVVPIEFMRSGIVVLKPEASFIFMNSSFLKKKISDLVNISTVSPKNVEVDKDKFTISTNSSYEVMRERYVSQLTMSRLEYNLDYQEHAEKYTAEFAEVPENERLPVFKGLVIDMSAVSTIDVTGAQALLDLEVELKDLRKQQLKYKLSLSSNPADTELIDETPNDFMIHYVNVKPGILRIMQVSGLTKPIITKLPIEPGYDFNSPCTSNSESVVDFKKDKLSIKERINIPDKMIFEIDRIPNANSAPGTTPRRGLYFENIHSTIQQAVDSVDNTFV</sequence>
<feature type="transmembrane region" description="Helical" evidence="5">
    <location>
        <begin position="138"/>
        <end position="156"/>
    </location>
</feature>
<evidence type="ECO:0000256" key="5">
    <source>
        <dbReference type="SAM" id="Phobius"/>
    </source>
</evidence>
<evidence type="ECO:0000313" key="8">
    <source>
        <dbReference type="Proteomes" id="UP000245609"/>
    </source>
</evidence>
<feature type="transmembrane region" description="Helical" evidence="5">
    <location>
        <begin position="437"/>
        <end position="469"/>
    </location>
</feature>
<evidence type="ECO:0000256" key="1">
    <source>
        <dbReference type="ARBA" id="ARBA00004141"/>
    </source>
</evidence>
<dbReference type="GO" id="GO:0016020">
    <property type="term" value="C:membrane"/>
    <property type="evidence" value="ECO:0007669"/>
    <property type="project" value="UniProtKB-SubCell"/>
</dbReference>
<dbReference type="GO" id="GO:0008271">
    <property type="term" value="F:secondary active sulfate transmembrane transporter activity"/>
    <property type="evidence" value="ECO:0007669"/>
    <property type="project" value="InterPro"/>
</dbReference>
<keyword evidence="3 5" id="KW-1133">Transmembrane helix</keyword>
<dbReference type="OrthoDB" id="288203at2759"/>
<dbReference type="Gene3D" id="3.30.750.24">
    <property type="entry name" value="STAS domain"/>
    <property type="match status" value="1"/>
</dbReference>
<comment type="subcellular location">
    <subcellularLocation>
        <location evidence="1">Membrane</location>
        <topology evidence="1">Multi-pass membrane protein</topology>
    </subcellularLocation>
</comment>
<evidence type="ECO:0000256" key="3">
    <source>
        <dbReference type="ARBA" id="ARBA00022989"/>
    </source>
</evidence>
<dbReference type="Pfam" id="PF01740">
    <property type="entry name" value="STAS"/>
    <property type="match status" value="1"/>
</dbReference>
<dbReference type="InterPro" id="IPR036513">
    <property type="entry name" value="STAS_dom_sf"/>
</dbReference>
<feature type="transmembrane region" description="Helical" evidence="5">
    <location>
        <begin position="88"/>
        <end position="106"/>
    </location>
</feature>
<comment type="caution">
    <text evidence="7">The sequence shown here is derived from an EMBL/GenBank/DDBJ whole genome shotgun (WGS) entry which is preliminary data.</text>
</comment>
<dbReference type="Pfam" id="PF00916">
    <property type="entry name" value="Sulfate_transp"/>
    <property type="match status" value="1"/>
</dbReference>
<keyword evidence="8" id="KW-1185">Reference proteome</keyword>
<keyword evidence="4 5" id="KW-0472">Membrane</keyword>
<feature type="transmembrane region" description="Helical" evidence="5">
    <location>
        <begin position="60"/>
        <end position="82"/>
    </location>
</feature>
<evidence type="ECO:0000256" key="2">
    <source>
        <dbReference type="ARBA" id="ARBA00022692"/>
    </source>
</evidence>
<feature type="transmembrane region" description="Helical" evidence="5">
    <location>
        <begin position="307"/>
        <end position="330"/>
    </location>
</feature>
<evidence type="ECO:0000259" key="6">
    <source>
        <dbReference type="PROSITE" id="PS50801"/>
    </source>
</evidence>
<proteinExistence type="predicted"/>
<dbReference type="STRING" id="133381.A0A2T9ZB97"/>
<dbReference type="InterPro" id="IPR011547">
    <property type="entry name" value="SLC26A/SulP_dom"/>
</dbReference>
<evidence type="ECO:0000313" key="7">
    <source>
        <dbReference type="EMBL" id="PVV01835.1"/>
    </source>
</evidence>
<dbReference type="PANTHER" id="PTHR11814">
    <property type="entry name" value="SULFATE TRANSPORTER"/>
    <property type="match status" value="1"/>
</dbReference>
<name>A0A2T9ZB97_9FUNG</name>
<dbReference type="InterPro" id="IPR002645">
    <property type="entry name" value="STAS_dom"/>
</dbReference>
<dbReference type="InterPro" id="IPR018045">
    <property type="entry name" value="S04_transporter_CS"/>
</dbReference>
<dbReference type="SUPFAM" id="SSF52091">
    <property type="entry name" value="SpoIIaa-like"/>
    <property type="match status" value="1"/>
</dbReference>
<feature type="domain" description="STAS" evidence="6">
    <location>
        <begin position="501"/>
        <end position="686"/>
    </location>
</feature>
<accession>A0A2T9ZB97</accession>
<keyword evidence="2 5" id="KW-0812">Transmembrane</keyword>
<organism evidence="7 8">
    <name type="scientific">Smittium megazygosporum</name>
    <dbReference type="NCBI Taxonomy" id="133381"/>
    <lineage>
        <taxon>Eukaryota</taxon>
        <taxon>Fungi</taxon>
        <taxon>Fungi incertae sedis</taxon>
        <taxon>Zoopagomycota</taxon>
        <taxon>Kickxellomycotina</taxon>
        <taxon>Harpellomycetes</taxon>
        <taxon>Harpellales</taxon>
        <taxon>Legeriomycetaceae</taxon>
        <taxon>Smittium</taxon>
    </lineage>
</organism>
<dbReference type="PROSITE" id="PS01130">
    <property type="entry name" value="SLC26A"/>
    <property type="match status" value="1"/>
</dbReference>
<dbReference type="Proteomes" id="UP000245609">
    <property type="component" value="Unassembled WGS sequence"/>
</dbReference>
<dbReference type="PROSITE" id="PS50801">
    <property type="entry name" value="STAS"/>
    <property type="match status" value="1"/>
</dbReference>
<feature type="transmembrane region" description="Helical" evidence="5">
    <location>
        <begin position="382"/>
        <end position="403"/>
    </location>
</feature>
<feature type="transmembrane region" description="Helical" evidence="5">
    <location>
        <begin position="250"/>
        <end position="273"/>
    </location>
</feature>
<evidence type="ECO:0000256" key="4">
    <source>
        <dbReference type="ARBA" id="ARBA00023136"/>
    </source>
</evidence>
<feature type="transmembrane region" description="Helical" evidence="5">
    <location>
        <begin position="220"/>
        <end position="238"/>
    </location>
</feature>
<gene>
    <name evidence="7" type="ORF">BB560_003731</name>
</gene>
<dbReference type="NCBIfam" id="TIGR00815">
    <property type="entry name" value="sulP"/>
    <property type="match status" value="1"/>
</dbReference>
<feature type="transmembrane region" description="Helical" evidence="5">
    <location>
        <begin position="163"/>
        <end position="185"/>
    </location>
</feature>